<proteinExistence type="predicted"/>
<protein>
    <recommendedName>
        <fullName evidence="8">4Fe-4S ferredoxin-type domain-containing protein</fullName>
    </recommendedName>
</protein>
<dbReference type="Pfam" id="PF14691">
    <property type="entry name" value="Fer4_20"/>
    <property type="match status" value="1"/>
</dbReference>
<dbReference type="GO" id="GO:0016639">
    <property type="term" value="F:oxidoreductase activity, acting on the CH-NH2 group of donors, NAD or NADP as acceptor"/>
    <property type="evidence" value="ECO:0007669"/>
    <property type="project" value="InterPro"/>
</dbReference>
<evidence type="ECO:0000259" key="6">
    <source>
        <dbReference type="Pfam" id="PF14691"/>
    </source>
</evidence>
<evidence type="ECO:0000313" key="7">
    <source>
        <dbReference type="EMBL" id="SUZ76480.1"/>
    </source>
</evidence>
<dbReference type="PANTHER" id="PTHR43100:SF1">
    <property type="entry name" value="GLUTAMATE SYNTHASE [NADPH] SMALL CHAIN"/>
    <property type="match status" value="1"/>
</dbReference>
<dbReference type="EMBL" id="UINC01001280">
    <property type="protein sequence ID" value="SUZ76480.1"/>
    <property type="molecule type" value="Genomic_DNA"/>
</dbReference>
<evidence type="ECO:0000256" key="3">
    <source>
        <dbReference type="ARBA" id="ARBA00023164"/>
    </source>
</evidence>
<dbReference type="InterPro" id="IPR009051">
    <property type="entry name" value="Helical_ferredxn"/>
</dbReference>
<dbReference type="PANTHER" id="PTHR43100">
    <property type="entry name" value="GLUTAMATE SYNTHASE [NADPH] SMALL CHAIN"/>
    <property type="match status" value="1"/>
</dbReference>
<dbReference type="AlphaFoldDB" id="A0A381QBU6"/>
<accession>A0A381QBU6</accession>
<gene>
    <name evidence="7" type="ORF">METZ01_LOCUS29334</name>
</gene>
<dbReference type="SUPFAM" id="SSF46548">
    <property type="entry name" value="alpha-helical ferredoxin"/>
    <property type="match status" value="1"/>
</dbReference>
<dbReference type="InterPro" id="IPR028261">
    <property type="entry name" value="DPD_II"/>
</dbReference>
<evidence type="ECO:0000256" key="2">
    <source>
        <dbReference type="ARBA" id="ARBA00023002"/>
    </source>
</evidence>
<dbReference type="InterPro" id="IPR023753">
    <property type="entry name" value="FAD/NAD-binding_dom"/>
</dbReference>
<evidence type="ECO:0008006" key="8">
    <source>
        <dbReference type="Google" id="ProtNLM"/>
    </source>
</evidence>
<dbReference type="InterPro" id="IPR036188">
    <property type="entry name" value="FAD/NAD-bd_sf"/>
</dbReference>
<dbReference type="Pfam" id="PF07992">
    <property type="entry name" value="Pyr_redox_2"/>
    <property type="match status" value="1"/>
</dbReference>
<evidence type="ECO:0000259" key="5">
    <source>
        <dbReference type="Pfam" id="PF07992"/>
    </source>
</evidence>
<dbReference type="InterPro" id="IPR051394">
    <property type="entry name" value="Glutamate_Synthase"/>
</dbReference>
<keyword evidence="2" id="KW-0560">Oxidoreductase</keyword>
<dbReference type="SUPFAM" id="SSF51971">
    <property type="entry name" value="Nucleotide-binding domain"/>
    <property type="match status" value="2"/>
</dbReference>
<dbReference type="Gene3D" id="3.50.50.60">
    <property type="entry name" value="FAD/NAD(P)-binding domain"/>
    <property type="match status" value="2"/>
</dbReference>
<evidence type="ECO:0000256" key="1">
    <source>
        <dbReference type="ARBA" id="ARBA00022605"/>
    </source>
</evidence>
<dbReference type="Gene3D" id="1.10.1060.10">
    <property type="entry name" value="Alpha-helical ferredoxin"/>
    <property type="match status" value="1"/>
</dbReference>
<reference evidence="7" key="1">
    <citation type="submission" date="2018-05" db="EMBL/GenBank/DDBJ databases">
        <authorList>
            <person name="Lanie J.A."/>
            <person name="Ng W.-L."/>
            <person name="Kazmierczak K.M."/>
            <person name="Andrzejewski T.M."/>
            <person name="Davidsen T.M."/>
            <person name="Wayne K.J."/>
            <person name="Tettelin H."/>
            <person name="Glass J.I."/>
            <person name="Rusch D."/>
            <person name="Podicherti R."/>
            <person name="Tsui H.-C.T."/>
            <person name="Winkler M.E."/>
        </authorList>
    </citation>
    <scope>NUCLEOTIDE SEQUENCE</scope>
</reference>
<dbReference type="PRINTS" id="PR00419">
    <property type="entry name" value="ADXRDTASE"/>
</dbReference>
<sequence length="511" mass="56682">MGKDTGFLEFDKESPPLRPVDERVRDFQEYDTFLSEENLQRQASRCMDCGVPFCHMGCPLGNMIPDWNDLVYRGHWKEALAVLHSTNNFPEFTGRICPAPCEDTCVLNEHYTLDAAEKQQKVNVVTIEEIEKHIAERGWEEGWIQPQLPEKLTGKCIAVVGSGPAGLAAAQQLRRAGHDVTVFEKDNRIGGLLVYGIPDFKLDKKVVTRRVEQLRAEGIKFRTGVHVGEDYSVKELRNSFDAILLANGAQNARKLMVEGSDLEGVHYAMHYLPQRNREVAGDSISEEQKIESGNKKAVILGGGFTAADCLGNLNRQGADPNIHQFELVDMVPRPTPVHKEANPDCRANILTEKIISDDSGRVKALQAVCVEWKWEAKGNSAPGRMTMQRVPGSEFSVSTDLVFLALGFLGPKLEGLLEGLGVELNVRVGEKPFTPEQVKKLLKNAQPMYDIFSDENFMTSKDGVFVAGDANRGASLVVWAIWEGREAARCIDKYLMGTTSLPTTPQAEVLV</sequence>
<dbReference type="NCBIfam" id="TIGR01317">
    <property type="entry name" value="GOGAT_sm_gam"/>
    <property type="match status" value="1"/>
</dbReference>
<comment type="pathway">
    <text evidence="4">Amino-acid biosynthesis.</text>
</comment>
<feature type="domain" description="FAD/NAD(P)-binding" evidence="5">
    <location>
        <begin position="157"/>
        <end position="484"/>
    </location>
</feature>
<dbReference type="GO" id="GO:0006537">
    <property type="term" value="P:glutamate biosynthetic process"/>
    <property type="evidence" value="ECO:0007669"/>
    <property type="project" value="UniProtKB-KW"/>
</dbReference>
<keyword evidence="3" id="KW-0314">Glutamate biosynthesis</keyword>
<dbReference type="InterPro" id="IPR006005">
    <property type="entry name" value="Glut_synth_ssu1"/>
</dbReference>
<evidence type="ECO:0000256" key="4">
    <source>
        <dbReference type="ARBA" id="ARBA00029440"/>
    </source>
</evidence>
<dbReference type="GO" id="GO:0051536">
    <property type="term" value="F:iron-sulfur cluster binding"/>
    <property type="evidence" value="ECO:0007669"/>
    <property type="project" value="InterPro"/>
</dbReference>
<feature type="domain" description="Dihydroprymidine dehydrogenase" evidence="6">
    <location>
        <begin position="23"/>
        <end position="142"/>
    </location>
</feature>
<name>A0A381QBU6_9ZZZZ</name>
<keyword evidence="1" id="KW-0028">Amino-acid biosynthesis</keyword>
<organism evidence="7">
    <name type="scientific">marine metagenome</name>
    <dbReference type="NCBI Taxonomy" id="408172"/>
    <lineage>
        <taxon>unclassified sequences</taxon>
        <taxon>metagenomes</taxon>
        <taxon>ecological metagenomes</taxon>
    </lineage>
</organism>